<dbReference type="OrthoDB" id="10379954at2759"/>
<reference evidence="2" key="1">
    <citation type="submission" date="2006-10" db="EMBL/GenBank/DDBJ databases">
        <authorList>
            <person name="Amadeo P."/>
            <person name="Zhao Q."/>
            <person name="Wortman J."/>
            <person name="Fraser-Liggett C."/>
            <person name="Carlton J."/>
        </authorList>
    </citation>
    <scope>NUCLEOTIDE SEQUENCE</scope>
    <source>
        <strain evidence="2">G3</strain>
    </source>
</reference>
<dbReference type="STRING" id="5722.A2E4A1"/>
<organism evidence="2 3">
    <name type="scientific">Trichomonas vaginalis (strain ATCC PRA-98 / G3)</name>
    <dbReference type="NCBI Taxonomy" id="412133"/>
    <lineage>
        <taxon>Eukaryota</taxon>
        <taxon>Metamonada</taxon>
        <taxon>Parabasalia</taxon>
        <taxon>Trichomonadida</taxon>
        <taxon>Trichomonadidae</taxon>
        <taxon>Trichomonas</taxon>
    </lineage>
</organism>
<gene>
    <name evidence="2" type="ORF">TVAG_139270</name>
</gene>
<dbReference type="NCBIfam" id="TIGR00231">
    <property type="entry name" value="small_GTP"/>
    <property type="match status" value="1"/>
</dbReference>
<dbReference type="PRINTS" id="PR00449">
    <property type="entry name" value="RASTRNSFRMNG"/>
</dbReference>
<accession>A2E4A1</accession>
<evidence type="ECO:0000313" key="2">
    <source>
        <dbReference type="EMBL" id="EAY12547.1"/>
    </source>
</evidence>
<dbReference type="GO" id="GO:0006886">
    <property type="term" value="P:intracellular protein transport"/>
    <property type="evidence" value="ECO:0000318"/>
    <property type="project" value="GO_Central"/>
</dbReference>
<dbReference type="SMR" id="A2E4A1"/>
<keyword evidence="3" id="KW-1185">Reference proteome</keyword>
<dbReference type="CDD" id="cd00154">
    <property type="entry name" value="Rab"/>
    <property type="match status" value="1"/>
</dbReference>
<dbReference type="PANTHER" id="PTHR47978">
    <property type="match status" value="1"/>
</dbReference>
<keyword evidence="1" id="KW-0547">Nucleotide-binding</keyword>
<reference evidence="2" key="2">
    <citation type="journal article" date="2007" name="Science">
        <title>Draft genome sequence of the sexually transmitted pathogen Trichomonas vaginalis.</title>
        <authorList>
            <person name="Carlton J.M."/>
            <person name="Hirt R.P."/>
            <person name="Silva J.C."/>
            <person name="Delcher A.L."/>
            <person name="Schatz M."/>
            <person name="Zhao Q."/>
            <person name="Wortman J.R."/>
            <person name="Bidwell S.L."/>
            <person name="Alsmark U.C.M."/>
            <person name="Besteiro S."/>
            <person name="Sicheritz-Ponten T."/>
            <person name="Noel C.J."/>
            <person name="Dacks J.B."/>
            <person name="Foster P.G."/>
            <person name="Simillion C."/>
            <person name="Van de Peer Y."/>
            <person name="Miranda-Saavedra D."/>
            <person name="Barton G.J."/>
            <person name="Westrop G.D."/>
            <person name="Mueller S."/>
            <person name="Dessi D."/>
            <person name="Fiori P.L."/>
            <person name="Ren Q."/>
            <person name="Paulsen I."/>
            <person name="Zhang H."/>
            <person name="Bastida-Corcuera F.D."/>
            <person name="Simoes-Barbosa A."/>
            <person name="Brown M.T."/>
            <person name="Hayes R.D."/>
            <person name="Mukherjee M."/>
            <person name="Okumura C.Y."/>
            <person name="Schneider R."/>
            <person name="Smith A.J."/>
            <person name="Vanacova S."/>
            <person name="Villalvazo M."/>
            <person name="Haas B.J."/>
            <person name="Pertea M."/>
            <person name="Feldblyum T.V."/>
            <person name="Utterback T.R."/>
            <person name="Shu C.L."/>
            <person name="Osoegawa K."/>
            <person name="de Jong P.J."/>
            <person name="Hrdy I."/>
            <person name="Horvathova L."/>
            <person name="Zubacova Z."/>
            <person name="Dolezal P."/>
            <person name="Malik S.B."/>
            <person name="Logsdon J.M. Jr."/>
            <person name="Henze K."/>
            <person name="Gupta A."/>
            <person name="Wang C.C."/>
            <person name="Dunne R.L."/>
            <person name="Upcroft J.A."/>
            <person name="Upcroft P."/>
            <person name="White O."/>
            <person name="Salzberg S.L."/>
            <person name="Tang P."/>
            <person name="Chiu C.-H."/>
            <person name="Lee Y.-S."/>
            <person name="Embley T.M."/>
            <person name="Coombs G.H."/>
            <person name="Mottram J.C."/>
            <person name="Tachezy J."/>
            <person name="Fraser-Liggett C.M."/>
            <person name="Johnson P.J."/>
        </authorList>
    </citation>
    <scope>NUCLEOTIDE SEQUENCE [LARGE SCALE GENOMIC DNA]</scope>
    <source>
        <strain evidence="2">G3</strain>
    </source>
</reference>
<dbReference type="VEuPathDB" id="TrichDB:TVAGG3_0252260"/>
<proteinExistence type="predicted"/>
<dbReference type="EMBL" id="DS113300">
    <property type="protein sequence ID" value="EAY12547.1"/>
    <property type="molecule type" value="Genomic_DNA"/>
</dbReference>
<dbReference type="SMART" id="SM00173">
    <property type="entry name" value="RAS"/>
    <property type="match status" value="1"/>
</dbReference>
<dbReference type="GO" id="GO:0003924">
    <property type="term" value="F:GTPase activity"/>
    <property type="evidence" value="ECO:0000318"/>
    <property type="project" value="GO_Central"/>
</dbReference>
<dbReference type="GO" id="GO:0005794">
    <property type="term" value="C:Golgi apparatus"/>
    <property type="evidence" value="ECO:0000318"/>
    <property type="project" value="GO_Central"/>
</dbReference>
<name>A2E4A1_TRIV3</name>
<dbReference type="PROSITE" id="PS51419">
    <property type="entry name" value="RAB"/>
    <property type="match status" value="1"/>
</dbReference>
<sequence>MKADDDVLHCRVVVIGDSAVGKTSILNHLIENKFNQYEQSTVGANYQLYCEEVNDQKIEMQIWDTAGQEKFRSLAPIYFRNSAAAVAVYDQTCRQSFEHLETWIRTFTEIAGTDTVITIAANKCDLIDSIDIPFDEASEWAKTRGFNITSTSACSGEGVKQLFSALAHKLTTLGTTNKRAKKRVVEKEETSKCSC</sequence>
<dbReference type="SUPFAM" id="SSF52540">
    <property type="entry name" value="P-loop containing nucleoside triphosphate hydrolases"/>
    <property type="match status" value="1"/>
</dbReference>
<dbReference type="PROSITE" id="PS51421">
    <property type="entry name" value="RAS"/>
    <property type="match status" value="1"/>
</dbReference>
<dbReference type="InParanoid" id="A2E4A1"/>
<dbReference type="KEGG" id="tva:4770513"/>
<dbReference type="SMART" id="SM00175">
    <property type="entry name" value="RAB"/>
    <property type="match status" value="1"/>
</dbReference>
<dbReference type="GO" id="GO:0042147">
    <property type="term" value="P:retrograde transport, endosome to Golgi"/>
    <property type="evidence" value="ECO:0000318"/>
    <property type="project" value="GO_Central"/>
</dbReference>
<dbReference type="FunFam" id="3.40.50.300:FF:000808">
    <property type="entry name" value="Small GTP-binding protein, putative"/>
    <property type="match status" value="1"/>
</dbReference>
<dbReference type="AlphaFoldDB" id="A2E4A1"/>
<dbReference type="eggNOG" id="KOG0092">
    <property type="taxonomic scope" value="Eukaryota"/>
</dbReference>
<dbReference type="Pfam" id="PF00071">
    <property type="entry name" value="Ras"/>
    <property type="match status" value="1"/>
</dbReference>
<dbReference type="GO" id="GO:0006891">
    <property type="term" value="P:intra-Golgi vesicle-mediated transport"/>
    <property type="evidence" value="ECO:0000318"/>
    <property type="project" value="GO_Central"/>
</dbReference>
<dbReference type="GO" id="GO:0012505">
    <property type="term" value="C:endomembrane system"/>
    <property type="evidence" value="ECO:0000318"/>
    <property type="project" value="GO_Central"/>
</dbReference>
<dbReference type="SMART" id="SM00177">
    <property type="entry name" value="ARF"/>
    <property type="match status" value="1"/>
</dbReference>
<dbReference type="VEuPathDB" id="TrichDB:TVAG_139270"/>
<evidence type="ECO:0000256" key="1">
    <source>
        <dbReference type="ARBA" id="ARBA00022741"/>
    </source>
</evidence>
<dbReference type="InterPro" id="IPR001806">
    <property type="entry name" value="Small_GTPase"/>
</dbReference>
<dbReference type="Proteomes" id="UP000001542">
    <property type="component" value="Unassembled WGS sequence"/>
</dbReference>
<dbReference type="InterPro" id="IPR027417">
    <property type="entry name" value="P-loop_NTPase"/>
</dbReference>
<dbReference type="GO" id="GO:0006890">
    <property type="term" value="P:retrograde vesicle-mediated transport, Golgi to endoplasmic reticulum"/>
    <property type="evidence" value="ECO:0000318"/>
    <property type="project" value="GO_Central"/>
</dbReference>
<dbReference type="InterPro" id="IPR005225">
    <property type="entry name" value="Small_GTP-bd"/>
</dbReference>
<protein>
    <submittedName>
        <fullName evidence="2">Small GTP-binding protein, putative</fullName>
    </submittedName>
</protein>
<dbReference type="Gene3D" id="3.40.50.300">
    <property type="entry name" value="P-loop containing nucleotide triphosphate hydrolases"/>
    <property type="match status" value="1"/>
</dbReference>
<dbReference type="GO" id="GO:0005829">
    <property type="term" value="C:cytosol"/>
    <property type="evidence" value="ECO:0007669"/>
    <property type="project" value="GOC"/>
</dbReference>
<dbReference type="SMART" id="SM00174">
    <property type="entry name" value="RHO"/>
    <property type="match status" value="1"/>
</dbReference>
<evidence type="ECO:0000313" key="3">
    <source>
        <dbReference type="Proteomes" id="UP000001542"/>
    </source>
</evidence>
<dbReference type="RefSeq" id="XP_001324770.1">
    <property type="nucleotide sequence ID" value="XM_001324735.1"/>
</dbReference>
<dbReference type="GO" id="GO:0005525">
    <property type="term" value="F:GTP binding"/>
    <property type="evidence" value="ECO:0007669"/>
    <property type="project" value="InterPro"/>
</dbReference>